<dbReference type="RefSeq" id="WP_118229129.1">
    <property type="nucleotide sequence ID" value="NZ_DBFBQU010000142.1"/>
</dbReference>
<gene>
    <name evidence="1" type="ORF">EB812_06455</name>
</gene>
<keyword evidence="2" id="KW-1185">Reference proteome</keyword>
<protein>
    <submittedName>
        <fullName evidence="1">Uncharacterized protein</fullName>
    </submittedName>
</protein>
<proteinExistence type="predicted"/>
<sequence length="82" mass="9442">MGSCMPFPDEKPFAERVKNLAEDELLEIWEETQQIECMISAELHTEITIAPDYERLIVEELRLRSSRRAKGGHASALRSVRL</sequence>
<accession>A0A6H3FBF4</accession>
<organism evidence="1 2">
    <name type="scientific">Desulfovibrio legallii</name>
    <dbReference type="NCBI Taxonomy" id="571438"/>
    <lineage>
        <taxon>Bacteria</taxon>
        <taxon>Pseudomonadati</taxon>
        <taxon>Thermodesulfobacteriota</taxon>
        <taxon>Desulfovibrionia</taxon>
        <taxon>Desulfovibrionales</taxon>
        <taxon>Desulfovibrionaceae</taxon>
        <taxon>Desulfovibrio</taxon>
    </lineage>
</organism>
<dbReference type="EMBL" id="SIXC01000006">
    <property type="protein sequence ID" value="TBH79921.1"/>
    <property type="molecule type" value="Genomic_DNA"/>
</dbReference>
<dbReference type="Proteomes" id="UP000292919">
    <property type="component" value="Unassembled WGS sequence"/>
</dbReference>
<evidence type="ECO:0000313" key="1">
    <source>
        <dbReference type="EMBL" id="TBH79921.1"/>
    </source>
</evidence>
<name>A0A6H3FBF4_9BACT</name>
<comment type="caution">
    <text evidence="1">The sequence shown here is derived from an EMBL/GenBank/DDBJ whole genome shotgun (WGS) entry which is preliminary data.</text>
</comment>
<reference evidence="1 2" key="1">
    <citation type="submission" date="2018-12" db="EMBL/GenBank/DDBJ databases">
        <title>First genome draft of Desulfovibrio legallis sp. nov.</title>
        <authorList>
            <person name="Ben Dhia O."/>
            <person name="Najjari A."/>
            <person name="Ferjani R."/>
            <person name="Fhoula I."/>
            <person name="Fardeau M.-L."/>
            <person name="Boudabbous A."/>
            <person name="Ouzari H.I."/>
        </authorList>
    </citation>
    <scope>NUCLEOTIDE SEQUENCE [LARGE SCALE GENOMIC DNA]</scope>
    <source>
        <strain evidence="1 2">H1T</strain>
    </source>
</reference>
<evidence type="ECO:0000313" key="2">
    <source>
        <dbReference type="Proteomes" id="UP000292919"/>
    </source>
</evidence>
<dbReference type="AlphaFoldDB" id="A0A6H3FBF4"/>